<sequence>MSFKMPTGFMSRRYPPYSSMGGGLRYWSGTSWWGTASNPTSGLAGGGREVSCVGNATWSGFGLLNDAESLRRRPYSFGVGGAFISRNEERTRLRRPAPERSALSLHFVRPGGGTRSRRAPRLYVAQDALDLFPRPMPRPQTRVRASCITNEPFWPVQRDPKHA</sequence>
<name>A0A550C668_9AGAR</name>
<dbReference type="EMBL" id="VDMD01000022">
    <property type="protein sequence ID" value="TRM60299.1"/>
    <property type="molecule type" value="Genomic_DNA"/>
</dbReference>
<accession>A0A550C668</accession>
<organism evidence="1 2">
    <name type="scientific">Schizophyllum amplum</name>
    <dbReference type="NCBI Taxonomy" id="97359"/>
    <lineage>
        <taxon>Eukaryota</taxon>
        <taxon>Fungi</taxon>
        <taxon>Dikarya</taxon>
        <taxon>Basidiomycota</taxon>
        <taxon>Agaricomycotina</taxon>
        <taxon>Agaricomycetes</taxon>
        <taxon>Agaricomycetidae</taxon>
        <taxon>Agaricales</taxon>
        <taxon>Schizophyllaceae</taxon>
        <taxon>Schizophyllum</taxon>
    </lineage>
</organism>
<protein>
    <submittedName>
        <fullName evidence="1">Uncharacterized protein</fullName>
    </submittedName>
</protein>
<reference evidence="1 2" key="1">
    <citation type="journal article" date="2019" name="New Phytol.">
        <title>Comparative genomics reveals unique wood-decay strategies and fruiting body development in the Schizophyllaceae.</title>
        <authorList>
            <person name="Almasi E."/>
            <person name="Sahu N."/>
            <person name="Krizsan K."/>
            <person name="Balint B."/>
            <person name="Kovacs G.M."/>
            <person name="Kiss B."/>
            <person name="Cseklye J."/>
            <person name="Drula E."/>
            <person name="Henrissat B."/>
            <person name="Nagy I."/>
            <person name="Chovatia M."/>
            <person name="Adam C."/>
            <person name="LaButti K."/>
            <person name="Lipzen A."/>
            <person name="Riley R."/>
            <person name="Grigoriev I.V."/>
            <person name="Nagy L.G."/>
        </authorList>
    </citation>
    <scope>NUCLEOTIDE SEQUENCE [LARGE SCALE GENOMIC DNA]</scope>
    <source>
        <strain evidence="1 2">NL-1724</strain>
    </source>
</reference>
<evidence type="ECO:0000313" key="1">
    <source>
        <dbReference type="EMBL" id="TRM60299.1"/>
    </source>
</evidence>
<keyword evidence="2" id="KW-1185">Reference proteome</keyword>
<comment type="caution">
    <text evidence="1">The sequence shown here is derived from an EMBL/GenBank/DDBJ whole genome shotgun (WGS) entry which is preliminary data.</text>
</comment>
<evidence type="ECO:0000313" key="2">
    <source>
        <dbReference type="Proteomes" id="UP000320762"/>
    </source>
</evidence>
<proteinExistence type="predicted"/>
<gene>
    <name evidence="1" type="ORF">BD626DRAFT_130426</name>
</gene>
<dbReference type="AlphaFoldDB" id="A0A550C668"/>
<dbReference type="Proteomes" id="UP000320762">
    <property type="component" value="Unassembled WGS sequence"/>
</dbReference>